<keyword evidence="2" id="KW-1185">Reference proteome</keyword>
<evidence type="ECO:0000313" key="2">
    <source>
        <dbReference type="Proteomes" id="UP000033340"/>
    </source>
</evidence>
<reference evidence="1 2" key="1">
    <citation type="journal article" date="2015" name="Genome Announc.">
        <title>Complete Genome Sequence of Enterococcus Bacteriophage EFLK1.</title>
        <authorList>
            <person name="Khalifa L."/>
            <person name="Coppenhagen-Glazer S."/>
            <person name="Shlezinger M."/>
            <person name="Kott-Gutkowski M."/>
            <person name="Adini O."/>
            <person name="Beyth N."/>
            <person name="Hazan R."/>
        </authorList>
    </citation>
    <scope>NUCLEOTIDE SEQUENCE [LARGE SCALE GENOMIC DNA]</scope>
</reference>
<sequence length="102" mass="12075">MYTKKEEVVTVKHLVDKEQIRVGDIVGYKKTIRGFDAKRVKDTLSVTNQIGVVSRVCDEYITVHDFFDKCSREIWAKTFENLEVRKIEDGNSLLRRYENEFR</sequence>
<name>A0A0E3TA90_9CAUD</name>
<dbReference type="EMBL" id="KR049063">
    <property type="protein sequence ID" value="AKC05110.1"/>
    <property type="molecule type" value="Genomic_DNA"/>
</dbReference>
<dbReference type="Proteomes" id="UP000033340">
    <property type="component" value="Segment"/>
</dbReference>
<reference evidence="2" key="2">
    <citation type="submission" date="2015-03" db="EMBL/GenBank/DDBJ databases">
        <title>Additive effect of two phages aimed for phage therapy.</title>
        <authorList>
            <person name="Khalifa L."/>
            <person name="Beyth N."/>
            <person name="Hazan R."/>
        </authorList>
    </citation>
    <scope>NUCLEOTIDE SEQUENCE [LARGE SCALE GENOMIC DNA]</scope>
</reference>
<evidence type="ECO:0000313" key="1">
    <source>
        <dbReference type="EMBL" id="AKC05110.1"/>
    </source>
</evidence>
<accession>A0A0E3TA90</accession>
<proteinExistence type="predicted"/>
<dbReference type="GeneID" id="26645982"/>
<dbReference type="RefSeq" id="YP_009219841.1">
    <property type="nucleotide sequence ID" value="NC_029026.1"/>
</dbReference>
<organism evidence="1 2">
    <name type="scientific">Enterococcus phage EFLK1</name>
    <dbReference type="NCBI Taxonomy" id="1640885"/>
    <lineage>
        <taxon>Viruses</taxon>
        <taxon>Duplodnaviria</taxon>
        <taxon>Heunggongvirae</taxon>
        <taxon>Uroviricota</taxon>
        <taxon>Caudoviricetes</taxon>
        <taxon>Herelleviridae</taxon>
        <taxon>Brockvirinae</taxon>
        <taxon>Kochikohdavirus</taxon>
        <taxon>Kochikohdavirus EFLK1</taxon>
    </lineage>
</organism>
<dbReference type="KEGG" id="vg:26645982"/>
<protein>
    <submittedName>
        <fullName evidence="1">Uncharacterized protein</fullName>
    </submittedName>
</protein>